<protein>
    <recommendedName>
        <fullName evidence="5">Protein N-terminal and lysine N-methyltransferase EFM7</fullName>
        <ecNumber evidence="5">2.1.1.-</ecNumber>
    </recommendedName>
    <alternativeName>
        <fullName evidence="5">Elongation factor methyltransferase 7</fullName>
    </alternativeName>
</protein>
<dbReference type="InterPro" id="IPR025784">
    <property type="entry name" value="EFM7"/>
</dbReference>
<name>A0ABR1RGS2_9PEZI</name>
<evidence type="ECO:0000256" key="2">
    <source>
        <dbReference type="ARBA" id="ARBA00022603"/>
    </source>
</evidence>
<evidence type="ECO:0000313" key="6">
    <source>
        <dbReference type="EMBL" id="KAK8012475.1"/>
    </source>
</evidence>
<dbReference type="EC" id="2.1.1.-" evidence="5"/>
<keyword evidence="1 5" id="KW-0963">Cytoplasm</keyword>
<dbReference type="PANTHER" id="PTHR14614:SF10">
    <property type="entry name" value="PROTEIN N-TERMINAL AND LYSINE N-METHYLTRANSFERASE EFM7"/>
    <property type="match status" value="1"/>
</dbReference>
<feature type="binding site" evidence="5">
    <location>
        <position position="168"/>
    </location>
    <ligand>
        <name>S-adenosyl-L-methionine</name>
        <dbReference type="ChEBI" id="CHEBI:59789"/>
    </ligand>
</feature>
<dbReference type="PANTHER" id="PTHR14614">
    <property type="entry name" value="HEPATOCELLULAR CARCINOMA-ASSOCIATED ANTIGEN"/>
    <property type="match status" value="1"/>
</dbReference>
<dbReference type="Pfam" id="PF10294">
    <property type="entry name" value="Methyltransf_16"/>
    <property type="match status" value="1"/>
</dbReference>
<dbReference type="EMBL" id="JAQQWI010000015">
    <property type="protein sequence ID" value="KAK8012475.1"/>
    <property type="molecule type" value="Genomic_DNA"/>
</dbReference>
<sequence>MELEEDLDQTNLFEEPADFAPPKPPTKQVFKLASGKEITIHLVGYNLYEGHYLWNGSRFVSQWIETHVPLIKGKTVLEIGAGGGLPSLVTAHLGARKTVVTDYPDQDLIVNINKNIDEAAELLPTPTRDYIVAEGYKWADDPAPLLAHINKAGGADQAAEKFDILILADLLFKHPQHKNMVKTIQMTMSRRRESRAWVFFTSYRPWLKEKDLGFFDLAREQGFDVEKVFETRMDKPMFENDPGDLEVQKTCTGWEIRWPEDQCEA</sequence>
<reference evidence="6 7" key="1">
    <citation type="submission" date="2023-01" db="EMBL/GenBank/DDBJ databases">
        <title>Analysis of 21 Apiospora genomes using comparative genomics revels a genus with tremendous synthesis potential of carbohydrate active enzymes and secondary metabolites.</title>
        <authorList>
            <person name="Sorensen T."/>
        </authorList>
    </citation>
    <scope>NUCLEOTIDE SEQUENCE [LARGE SCALE GENOMIC DNA]</scope>
    <source>
        <strain evidence="6 7">CBS 20057</strain>
    </source>
</reference>
<evidence type="ECO:0000256" key="5">
    <source>
        <dbReference type="HAMAP-Rule" id="MF_03223"/>
    </source>
</evidence>
<accession>A0ABR1RGS2</accession>
<keyword evidence="7" id="KW-1185">Reference proteome</keyword>
<evidence type="ECO:0000256" key="1">
    <source>
        <dbReference type="ARBA" id="ARBA00022490"/>
    </source>
</evidence>
<proteinExistence type="inferred from homology"/>
<evidence type="ECO:0000313" key="7">
    <source>
        <dbReference type="Proteomes" id="UP001396898"/>
    </source>
</evidence>
<dbReference type="SUPFAM" id="SSF53335">
    <property type="entry name" value="S-adenosyl-L-methionine-dependent methyltransferases"/>
    <property type="match status" value="1"/>
</dbReference>
<comment type="subcellular location">
    <subcellularLocation>
        <location evidence="5">Cytoplasm</location>
    </subcellularLocation>
</comment>
<dbReference type="HAMAP" id="MF_03223">
    <property type="entry name" value="Methyltr_EFM7"/>
    <property type="match status" value="1"/>
</dbReference>
<comment type="caution">
    <text evidence="6">The sequence shown here is derived from an EMBL/GenBank/DDBJ whole genome shotgun (WGS) entry which is preliminary data.</text>
</comment>
<gene>
    <name evidence="5" type="primary">EFM7</name>
    <name evidence="6" type="ORF">PG991_009850</name>
</gene>
<comment type="similarity">
    <text evidence="5">Belongs to the class I-like SAM-binding methyltransferase superfamily. EFM7 family.</text>
</comment>
<feature type="binding site" evidence="5">
    <location>
        <begin position="80"/>
        <end position="82"/>
    </location>
    <ligand>
        <name>S-adenosyl-L-methionine</name>
        <dbReference type="ChEBI" id="CHEBI:59789"/>
    </ligand>
</feature>
<feature type="binding site" evidence="5">
    <location>
        <position position="102"/>
    </location>
    <ligand>
        <name>S-adenosyl-L-methionine</name>
        <dbReference type="ChEBI" id="CHEBI:59789"/>
    </ligand>
</feature>
<comment type="function">
    <text evidence="5">S-adenosyl-L-methionine-dependent protein methyltransferase that trimethylates the N-terminal glycine 'Gly-2' of elongation factor 1-alpha, before also catalyzing the mono- and dimethylation of 'Lys-3'.</text>
</comment>
<dbReference type="PROSITE" id="PS51560">
    <property type="entry name" value="SAM_MT_NNT1"/>
    <property type="match status" value="1"/>
</dbReference>
<keyword evidence="2 5" id="KW-0489">Methyltransferase</keyword>
<dbReference type="InterPro" id="IPR019410">
    <property type="entry name" value="Methyltransf_16"/>
</dbReference>
<keyword evidence="3 5" id="KW-0808">Transferase</keyword>
<dbReference type="Gene3D" id="3.40.50.150">
    <property type="entry name" value="Vaccinia Virus protein VP39"/>
    <property type="match status" value="1"/>
</dbReference>
<organism evidence="6 7">
    <name type="scientific">Apiospora marii</name>
    <dbReference type="NCBI Taxonomy" id="335849"/>
    <lineage>
        <taxon>Eukaryota</taxon>
        <taxon>Fungi</taxon>
        <taxon>Dikarya</taxon>
        <taxon>Ascomycota</taxon>
        <taxon>Pezizomycotina</taxon>
        <taxon>Sordariomycetes</taxon>
        <taxon>Xylariomycetidae</taxon>
        <taxon>Amphisphaeriales</taxon>
        <taxon>Apiosporaceae</taxon>
        <taxon>Apiospora</taxon>
    </lineage>
</organism>
<feature type="binding site" evidence="5">
    <location>
        <position position="54"/>
    </location>
    <ligand>
        <name>S-adenosyl-L-methionine</name>
        <dbReference type="ChEBI" id="CHEBI:59789"/>
    </ligand>
</feature>
<dbReference type="InterPro" id="IPR029063">
    <property type="entry name" value="SAM-dependent_MTases_sf"/>
</dbReference>
<feature type="binding site" evidence="5">
    <location>
        <position position="138"/>
    </location>
    <ligand>
        <name>S-adenosyl-L-methionine</name>
        <dbReference type="ChEBI" id="CHEBI:59789"/>
    </ligand>
</feature>
<evidence type="ECO:0000256" key="3">
    <source>
        <dbReference type="ARBA" id="ARBA00022679"/>
    </source>
</evidence>
<keyword evidence="4 5" id="KW-0949">S-adenosyl-L-methionine</keyword>
<dbReference type="Proteomes" id="UP001396898">
    <property type="component" value="Unassembled WGS sequence"/>
</dbReference>
<evidence type="ECO:0000256" key="4">
    <source>
        <dbReference type="ARBA" id="ARBA00022691"/>
    </source>
</evidence>